<evidence type="ECO:0000259" key="6">
    <source>
        <dbReference type="Pfam" id="PF02872"/>
    </source>
</evidence>
<protein>
    <submittedName>
        <fullName evidence="7">5'-nucleotidase</fullName>
    </submittedName>
</protein>
<dbReference type="InterPro" id="IPR004843">
    <property type="entry name" value="Calcineurin-like_PHP"/>
</dbReference>
<feature type="domain" description="5'-Nucleotidase C-terminal" evidence="6">
    <location>
        <begin position="321"/>
        <end position="462"/>
    </location>
</feature>
<sequence length="645" mass="71733">MPSKQKIPPNSSKTHASPHEAAPDLRILHYNDVYHVDPSSAEPVGGFARFMSLIKDYQSGKQFKDQPELLTFFSGDVFNPSLESTVTKGRHMVPVLNTIGTDCACVGNHDFDFGVRQFENLASKTNFPWLLANVLDPALGTDVPLGNAKRTHMLTSSNGFKIGLIGLGEREWLATINSLPPNLIYKSASETAKELVPGLREQGADIVICLSHQREPNDNKLAEKTDGLMDIILGGHDHHYSHSLIKGTHVLRSGSDFQQMSYIQAWRNDAGRWDFDITRRDVTSEIPEDPAAVKLVGQLTSKLKQPLSKPLGWTATPLDARFSTVRMKESNMGNFVCDVMRQHHGADCTIMASGTIRGGQIYPPGAIRIKDITTCFPFEDPVVLLRVTGQMIWDALENGVWLYPALEGRFPQVSGIEFEFDPRRESGSRILSLKINGEEWEKDRKYKLATRGYMGRGKDGYMSLLVQSEGGQAEEIIDEESGILISTMLRQYFTGLRTVGQWKNLPDHWRDVATSECTPLSPVITNTSASDESEKARPPVRNPAEQVAAPESGDEWTKFLQSRIGLSKAPVNDDADSDSEDDDPDAVDDDKMDFEVLLMRKFFARWARKAGLKESACDPNVDLAMSVDWARTIAPVLEGRIKMVP</sequence>
<keyword evidence="2" id="KW-0732">Signal</keyword>
<dbReference type="PANTHER" id="PTHR11575:SF48">
    <property type="entry name" value="5'-NUCLEOTIDASE"/>
    <property type="match status" value="1"/>
</dbReference>
<accession>A0A9P8CU68</accession>
<reference evidence="7" key="1">
    <citation type="journal article" date="2021" name="IMA Fungus">
        <title>Genomic characterization of three marine fungi, including Emericellopsis atlantica sp. nov. with signatures of a generalist lifestyle and marine biomass degradation.</title>
        <authorList>
            <person name="Hagestad O.C."/>
            <person name="Hou L."/>
            <person name="Andersen J.H."/>
            <person name="Hansen E.H."/>
            <person name="Altermark B."/>
            <person name="Li C."/>
            <person name="Kuhnert E."/>
            <person name="Cox R.J."/>
            <person name="Crous P.W."/>
            <person name="Spatafora J.W."/>
            <person name="Lail K."/>
            <person name="Amirebrahimi M."/>
            <person name="Lipzen A."/>
            <person name="Pangilinan J."/>
            <person name="Andreopoulos W."/>
            <person name="Hayes R.D."/>
            <person name="Ng V."/>
            <person name="Grigoriev I.V."/>
            <person name="Jackson S.A."/>
            <person name="Sutton T.D.S."/>
            <person name="Dobson A.D.W."/>
            <person name="Rama T."/>
        </authorList>
    </citation>
    <scope>NUCLEOTIDE SEQUENCE</scope>
    <source>
        <strain evidence="7">TS7</strain>
    </source>
</reference>
<dbReference type="GeneID" id="70296851"/>
<evidence type="ECO:0000259" key="5">
    <source>
        <dbReference type="Pfam" id="PF00149"/>
    </source>
</evidence>
<dbReference type="SUPFAM" id="SSF56300">
    <property type="entry name" value="Metallo-dependent phosphatases"/>
    <property type="match status" value="1"/>
</dbReference>
<dbReference type="GO" id="GO:0000166">
    <property type="term" value="F:nucleotide binding"/>
    <property type="evidence" value="ECO:0007669"/>
    <property type="project" value="UniProtKB-KW"/>
</dbReference>
<keyword evidence="3" id="KW-0547">Nucleotide-binding</keyword>
<dbReference type="SUPFAM" id="SSF55816">
    <property type="entry name" value="5'-nucleotidase (syn. UDP-sugar hydrolase), C-terminal domain"/>
    <property type="match status" value="1"/>
</dbReference>
<comment type="similarity">
    <text evidence="1 3">Belongs to the 5'-nucleotidase family.</text>
</comment>
<proteinExistence type="inferred from homology"/>
<organism evidence="7 8">
    <name type="scientific">Emericellopsis atlantica</name>
    <dbReference type="NCBI Taxonomy" id="2614577"/>
    <lineage>
        <taxon>Eukaryota</taxon>
        <taxon>Fungi</taxon>
        <taxon>Dikarya</taxon>
        <taxon>Ascomycota</taxon>
        <taxon>Pezizomycotina</taxon>
        <taxon>Sordariomycetes</taxon>
        <taxon>Hypocreomycetidae</taxon>
        <taxon>Hypocreales</taxon>
        <taxon>Bionectriaceae</taxon>
        <taxon>Emericellopsis</taxon>
    </lineage>
</organism>
<dbReference type="EMBL" id="MU251242">
    <property type="protein sequence ID" value="KAG9258825.1"/>
    <property type="molecule type" value="Genomic_DNA"/>
</dbReference>
<name>A0A9P8CU68_9HYPO</name>
<dbReference type="OrthoDB" id="10252235at2759"/>
<keyword evidence="3" id="KW-0378">Hydrolase</keyword>
<dbReference type="InterPro" id="IPR041821">
    <property type="entry name" value="CG11883_N"/>
</dbReference>
<dbReference type="Pfam" id="PF02872">
    <property type="entry name" value="5_nucleotid_C"/>
    <property type="match status" value="1"/>
</dbReference>
<dbReference type="InterPro" id="IPR006179">
    <property type="entry name" value="5_nucleotidase/apyrase"/>
</dbReference>
<dbReference type="GO" id="GO:0016787">
    <property type="term" value="F:hydrolase activity"/>
    <property type="evidence" value="ECO:0007669"/>
    <property type="project" value="UniProtKB-KW"/>
</dbReference>
<dbReference type="PRINTS" id="PR01607">
    <property type="entry name" value="APYRASEFAMLY"/>
</dbReference>
<dbReference type="InterPro" id="IPR008334">
    <property type="entry name" value="5'-Nucleotdase_C"/>
</dbReference>
<evidence type="ECO:0000256" key="4">
    <source>
        <dbReference type="SAM" id="MobiDB-lite"/>
    </source>
</evidence>
<evidence type="ECO:0000313" key="8">
    <source>
        <dbReference type="Proteomes" id="UP000887229"/>
    </source>
</evidence>
<dbReference type="Proteomes" id="UP000887229">
    <property type="component" value="Unassembled WGS sequence"/>
</dbReference>
<evidence type="ECO:0000256" key="3">
    <source>
        <dbReference type="RuleBase" id="RU362119"/>
    </source>
</evidence>
<dbReference type="InterPro" id="IPR029052">
    <property type="entry name" value="Metallo-depent_PP-like"/>
</dbReference>
<feature type="region of interest" description="Disordered" evidence="4">
    <location>
        <begin position="1"/>
        <end position="20"/>
    </location>
</feature>
<comment type="caution">
    <text evidence="7">The sequence shown here is derived from an EMBL/GenBank/DDBJ whole genome shotgun (WGS) entry which is preliminary data.</text>
</comment>
<dbReference type="RefSeq" id="XP_046122749.1">
    <property type="nucleotide sequence ID" value="XM_046265948.1"/>
</dbReference>
<feature type="compositionally biased region" description="Polar residues" evidence="4">
    <location>
        <begin position="520"/>
        <end position="530"/>
    </location>
</feature>
<dbReference type="Gene3D" id="3.90.780.10">
    <property type="entry name" value="5'-Nucleotidase, C-terminal domain"/>
    <property type="match status" value="1"/>
</dbReference>
<dbReference type="PANTHER" id="PTHR11575">
    <property type="entry name" value="5'-NUCLEOTIDASE-RELATED"/>
    <property type="match status" value="1"/>
</dbReference>
<evidence type="ECO:0000313" key="7">
    <source>
        <dbReference type="EMBL" id="KAG9258825.1"/>
    </source>
</evidence>
<dbReference type="InterPro" id="IPR036907">
    <property type="entry name" value="5'-Nucleotdase_C_sf"/>
</dbReference>
<evidence type="ECO:0000256" key="2">
    <source>
        <dbReference type="ARBA" id="ARBA00022729"/>
    </source>
</evidence>
<gene>
    <name evidence="7" type="ORF">F5Z01DRAFT_684749</name>
</gene>
<feature type="domain" description="Calcineurin-like phosphoesterase" evidence="5">
    <location>
        <begin position="25"/>
        <end position="240"/>
    </location>
</feature>
<feature type="region of interest" description="Disordered" evidence="4">
    <location>
        <begin position="569"/>
        <end position="588"/>
    </location>
</feature>
<dbReference type="GO" id="GO:0009166">
    <property type="term" value="P:nucleotide catabolic process"/>
    <property type="evidence" value="ECO:0007669"/>
    <property type="project" value="InterPro"/>
</dbReference>
<dbReference type="Gene3D" id="3.60.21.10">
    <property type="match status" value="1"/>
</dbReference>
<dbReference type="Pfam" id="PF00149">
    <property type="entry name" value="Metallophos"/>
    <property type="match status" value="1"/>
</dbReference>
<dbReference type="CDD" id="cd07406">
    <property type="entry name" value="MPP_CG11883_N"/>
    <property type="match status" value="1"/>
</dbReference>
<evidence type="ECO:0000256" key="1">
    <source>
        <dbReference type="ARBA" id="ARBA00006654"/>
    </source>
</evidence>
<keyword evidence="8" id="KW-1185">Reference proteome</keyword>
<feature type="compositionally biased region" description="Acidic residues" evidence="4">
    <location>
        <begin position="573"/>
        <end position="588"/>
    </location>
</feature>
<dbReference type="AlphaFoldDB" id="A0A9P8CU68"/>
<feature type="region of interest" description="Disordered" evidence="4">
    <location>
        <begin position="520"/>
        <end position="553"/>
    </location>
</feature>